<evidence type="ECO:0000256" key="6">
    <source>
        <dbReference type="ARBA" id="ARBA00017721"/>
    </source>
</evidence>
<dbReference type="Pfam" id="PF01693">
    <property type="entry name" value="Cauli_VI"/>
    <property type="match status" value="1"/>
</dbReference>
<keyword evidence="7" id="KW-0540">Nuclease</keyword>
<evidence type="ECO:0000256" key="2">
    <source>
        <dbReference type="ARBA" id="ARBA00001946"/>
    </source>
</evidence>
<dbReference type="GO" id="GO:0004523">
    <property type="term" value="F:RNA-DNA hybrid ribonuclease activity"/>
    <property type="evidence" value="ECO:0007669"/>
    <property type="project" value="UniProtKB-EC"/>
</dbReference>
<dbReference type="InterPro" id="IPR036397">
    <property type="entry name" value="RNaseH_sf"/>
</dbReference>
<proteinExistence type="inferred from homology"/>
<keyword evidence="8" id="KW-0479">Metal-binding</keyword>
<evidence type="ECO:0000256" key="12">
    <source>
        <dbReference type="SAM" id="MobiDB-lite"/>
    </source>
</evidence>
<evidence type="ECO:0000313" key="14">
    <source>
        <dbReference type="EMBL" id="WFD04633.1"/>
    </source>
</evidence>
<dbReference type="Pfam" id="PF00075">
    <property type="entry name" value="RNase_H"/>
    <property type="match status" value="1"/>
</dbReference>
<reference evidence="14" key="1">
    <citation type="submission" date="2023-03" db="EMBL/GenBank/DDBJ databases">
        <title>Mating type loci evolution in Malassezia.</title>
        <authorList>
            <person name="Coelho M.A."/>
        </authorList>
    </citation>
    <scope>NUCLEOTIDE SEQUENCE</scope>
    <source>
        <strain evidence="14">CBS 7876</strain>
    </source>
</reference>
<dbReference type="Gene3D" id="3.30.420.10">
    <property type="entry name" value="Ribonuclease H-like superfamily/Ribonuclease H"/>
    <property type="match status" value="1"/>
</dbReference>
<dbReference type="InterPro" id="IPR050092">
    <property type="entry name" value="RNase_H"/>
</dbReference>
<dbReference type="GO" id="GO:0043137">
    <property type="term" value="P:DNA replication, removal of RNA primer"/>
    <property type="evidence" value="ECO:0007669"/>
    <property type="project" value="TreeGrafter"/>
</dbReference>
<organism evidence="14 15">
    <name type="scientific">Malassezia obtusa</name>
    <dbReference type="NCBI Taxonomy" id="76774"/>
    <lineage>
        <taxon>Eukaryota</taxon>
        <taxon>Fungi</taxon>
        <taxon>Dikarya</taxon>
        <taxon>Basidiomycota</taxon>
        <taxon>Ustilaginomycotina</taxon>
        <taxon>Malasseziomycetes</taxon>
        <taxon>Malasseziales</taxon>
        <taxon>Malasseziaceae</taxon>
        <taxon>Malassezia</taxon>
    </lineage>
</organism>
<comment type="cofactor">
    <cofactor evidence="2">
        <name>Mg(2+)</name>
        <dbReference type="ChEBI" id="CHEBI:18420"/>
    </cofactor>
</comment>
<keyword evidence="9" id="KW-0255">Endonuclease</keyword>
<dbReference type="EC" id="3.1.26.4" evidence="5"/>
<dbReference type="PIRSF" id="PIRSF036852">
    <property type="entry name" value="Ribonuclease_H1_euk"/>
    <property type="match status" value="1"/>
</dbReference>
<comment type="catalytic activity">
    <reaction evidence="1">
        <text>Endonucleolytic cleavage to 5'-phosphomonoester.</text>
        <dbReference type="EC" id="3.1.26.4"/>
    </reaction>
</comment>
<comment type="similarity">
    <text evidence="4">Belongs to the RNase H family.</text>
</comment>
<evidence type="ECO:0000256" key="3">
    <source>
        <dbReference type="ARBA" id="ARBA00004065"/>
    </source>
</evidence>
<dbReference type="GO" id="GO:0003676">
    <property type="term" value="F:nucleic acid binding"/>
    <property type="evidence" value="ECO:0007669"/>
    <property type="project" value="InterPro"/>
</dbReference>
<dbReference type="SUPFAM" id="SSF53098">
    <property type="entry name" value="Ribonuclease H-like"/>
    <property type="match status" value="1"/>
</dbReference>
<dbReference type="InterPro" id="IPR011320">
    <property type="entry name" value="RNase_H1_N"/>
</dbReference>
<comment type="function">
    <text evidence="3">Endonuclease that specifically degrades the RNA of RNA-DNA hybrids.</text>
</comment>
<gene>
    <name evidence="14" type="ORF">MOBT1_003347</name>
</gene>
<evidence type="ECO:0000256" key="4">
    <source>
        <dbReference type="ARBA" id="ARBA00005300"/>
    </source>
</evidence>
<dbReference type="InterPro" id="IPR017067">
    <property type="entry name" value="RNase_H1_euk"/>
</dbReference>
<evidence type="ECO:0000259" key="13">
    <source>
        <dbReference type="PROSITE" id="PS50879"/>
    </source>
</evidence>
<keyword evidence="10 14" id="KW-0378">Hydrolase</keyword>
<dbReference type="Gene3D" id="3.40.970.10">
    <property type="entry name" value="Ribonuclease H1, N-terminal domain"/>
    <property type="match status" value="1"/>
</dbReference>
<dbReference type="InterPro" id="IPR009027">
    <property type="entry name" value="Ribosomal_bL9/RNase_H1_N"/>
</dbReference>
<dbReference type="CDD" id="cd09280">
    <property type="entry name" value="RNase_HI_eukaryote_like"/>
    <property type="match status" value="1"/>
</dbReference>
<evidence type="ECO:0000256" key="10">
    <source>
        <dbReference type="ARBA" id="ARBA00022801"/>
    </source>
</evidence>
<accession>A0AAF0E7W8</accession>
<keyword evidence="15" id="KW-1185">Reference proteome</keyword>
<dbReference type="AlphaFoldDB" id="A0AAF0E7W8"/>
<feature type="domain" description="RNase H type-1" evidence="13">
    <location>
        <begin position="104"/>
        <end position="239"/>
    </location>
</feature>
<dbReference type="PANTHER" id="PTHR10642:SF26">
    <property type="entry name" value="RIBONUCLEASE H1"/>
    <property type="match status" value="1"/>
</dbReference>
<evidence type="ECO:0000256" key="9">
    <source>
        <dbReference type="ARBA" id="ARBA00022759"/>
    </source>
</evidence>
<dbReference type="SUPFAM" id="SSF55658">
    <property type="entry name" value="L9 N-domain-like"/>
    <property type="match status" value="1"/>
</dbReference>
<dbReference type="FunFam" id="3.40.970.10:FF:000002">
    <property type="entry name" value="Ribonuclease H"/>
    <property type="match status" value="1"/>
</dbReference>
<dbReference type="InterPro" id="IPR037056">
    <property type="entry name" value="RNase_H1_N_sf"/>
</dbReference>
<dbReference type="Proteomes" id="UP001214603">
    <property type="component" value="Chromosome 9"/>
</dbReference>
<dbReference type="PANTHER" id="PTHR10642">
    <property type="entry name" value="RIBONUCLEASE H1"/>
    <property type="match status" value="1"/>
</dbReference>
<sequence>MVRRPAKFYAVRIGRTPGVYETWYAHRSHRDQCKAQVERHQGSRYKSFPTRAEAEAFVRGEDTPAPAADSGAQPPPAPAAKRKAGDELDALPSAKTLRALPETTRGGLTVYTDGSSRGNGREGAVAGYGVYWGDAQYHHLNLARRLAGPVQTNNRAELTAILRAIQTCPEPEKPLRIFTDSQYAMNAVTKWIPSWKRNGWVTSTGGDVQNKDLMVALDDAFATRAVRPSLVWPIGTPRR</sequence>
<feature type="region of interest" description="Disordered" evidence="12">
    <location>
        <begin position="62"/>
        <end position="99"/>
    </location>
</feature>
<evidence type="ECO:0000256" key="1">
    <source>
        <dbReference type="ARBA" id="ARBA00000077"/>
    </source>
</evidence>
<evidence type="ECO:0000256" key="7">
    <source>
        <dbReference type="ARBA" id="ARBA00022722"/>
    </source>
</evidence>
<dbReference type="InterPro" id="IPR012337">
    <property type="entry name" value="RNaseH-like_sf"/>
</dbReference>
<evidence type="ECO:0000313" key="15">
    <source>
        <dbReference type="Proteomes" id="UP001214603"/>
    </source>
</evidence>
<dbReference type="GO" id="GO:0000287">
    <property type="term" value="F:magnesium ion binding"/>
    <property type="evidence" value="ECO:0007669"/>
    <property type="project" value="InterPro"/>
</dbReference>
<evidence type="ECO:0000256" key="5">
    <source>
        <dbReference type="ARBA" id="ARBA00012180"/>
    </source>
</evidence>
<evidence type="ECO:0000256" key="8">
    <source>
        <dbReference type="ARBA" id="ARBA00022723"/>
    </source>
</evidence>
<evidence type="ECO:0000256" key="11">
    <source>
        <dbReference type="ARBA" id="ARBA00022842"/>
    </source>
</evidence>
<dbReference type="PROSITE" id="PS50879">
    <property type="entry name" value="RNASE_H_1"/>
    <property type="match status" value="1"/>
</dbReference>
<protein>
    <recommendedName>
        <fullName evidence="6">Ribonuclease H</fullName>
        <ecNumber evidence="5">3.1.26.4</ecNumber>
    </recommendedName>
</protein>
<dbReference type="InterPro" id="IPR002156">
    <property type="entry name" value="RNaseH_domain"/>
</dbReference>
<dbReference type="EMBL" id="CP119942">
    <property type="protein sequence ID" value="WFD04633.1"/>
    <property type="molecule type" value="Genomic_DNA"/>
</dbReference>
<name>A0AAF0E7W8_9BASI</name>
<keyword evidence="11" id="KW-0460">Magnesium</keyword>